<sequence>MTITRLKITLEGIEPVVSRILEVPTDIRLDRLHLVIQAAMGWENAHLYEFMAGTVRWTLPDPAFGNDALPVAKAKLADLIDAAGAAPIRYVYDFGDDWAHAIEVNTIGDPAPGNLYPRLVDITGRCPPEDVGGLPGYEHFLKAIGDKAHPEHEDLTEWAGGPFDPHVPDADELRSEVFKLAKKWKPKKT</sequence>
<accession>A0A4U0QF83</accession>
<dbReference type="InterPro" id="IPR012912">
    <property type="entry name" value="Plasmid_pRiA4b_Orf3-like"/>
</dbReference>
<organism evidence="2 3">
    <name type="scientific">Paracoccus hibiscisoli</name>
    <dbReference type="NCBI Taxonomy" id="2023261"/>
    <lineage>
        <taxon>Bacteria</taxon>
        <taxon>Pseudomonadati</taxon>
        <taxon>Pseudomonadota</taxon>
        <taxon>Alphaproteobacteria</taxon>
        <taxon>Rhodobacterales</taxon>
        <taxon>Paracoccaceae</taxon>
        <taxon>Paracoccus</taxon>
    </lineage>
</organism>
<dbReference type="PANTHER" id="PTHR41878">
    <property type="entry name" value="LEXA REPRESSOR-RELATED"/>
    <property type="match status" value="1"/>
</dbReference>
<evidence type="ECO:0000259" key="1">
    <source>
        <dbReference type="Pfam" id="PF07929"/>
    </source>
</evidence>
<evidence type="ECO:0000313" key="3">
    <source>
        <dbReference type="Proteomes" id="UP000306223"/>
    </source>
</evidence>
<dbReference type="InterPro" id="IPR024047">
    <property type="entry name" value="MM3350-like_sf"/>
</dbReference>
<dbReference type="OrthoDB" id="9816539at2"/>
<dbReference type="Pfam" id="PF07929">
    <property type="entry name" value="PRiA4_ORF3"/>
    <property type="match status" value="1"/>
</dbReference>
<dbReference type="Gene3D" id="3.10.290.30">
    <property type="entry name" value="MM3350-like"/>
    <property type="match status" value="1"/>
</dbReference>
<dbReference type="EMBL" id="SUNH01000041">
    <property type="protein sequence ID" value="TJZ79860.1"/>
    <property type="molecule type" value="Genomic_DNA"/>
</dbReference>
<dbReference type="RefSeq" id="WP_136858178.1">
    <property type="nucleotide sequence ID" value="NZ_SUNH01000041.1"/>
</dbReference>
<proteinExistence type="predicted"/>
<evidence type="ECO:0000313" key="2">
    <source>
        <dbReference type="EMBL" id="TJZ79860.1"/>
    </source>
</evidence>
<dbReference type="PANTHER" id="PTHR41878:SF1">
    <property type="entry name" value="TNPR PROTEIN"/>
    <property type="match status" value="1"/>
</dbReference>
<reference evidence="2 3" key="1">
    <citation type="submission" date="2019-04" db="EMBL/GenBank/DDBJ databases">
        <authorList>
            <person name="Li J."/>
        </authorList>
    </citation>
    <scope>NUCLEOTIDE SEQUENCE [LARGE SCALE GENOMIC DNA]</scope>
    <source>
        <strain evidence="2 3">CCTCC AB2016182</strain>
    </source>
</reference>
<keyword evidence="3" id="KW-1185">Reference proteome</keyword>
<dbReference type="Proteomes" id="UP000306223">
    <property type="component" value="Unassembled WGS sequence"/>
</dbReference>
<gene>
    <name evidence="2" type="ORF">FA740_17815</name>
</gene>
<protein>
    <submittedName>
        <fullName evidence="2">Plasmid pRiA4b ORF-3 family protein</fullName>
    </submittedName>
</protein>
<name>A0A4U0QF83_9RHOB</name>
<comment type="caution">
    <text evidence="2">The sequence shown here is derived from an EMBL/GenBank/DDBJ whole genome shotgun (WGS) entry which is preliminary data.</text>
</comment>
<dbReference type="SUPFAM" id="SSF159941">
    <property type="entry name" value="MM3350-like"/>
    <property type="match status" value="1"/>
</dbReference>
<feature type="domain" description="Plasmid pRiA4b Orf3-like" evidence="1">
    <location>
        <begin position="3"/>
        <end position="171"/>
    </location>
</feature>
<dbReference type="AlphaFoldDB" id="A0A4U0QF83"/>